<reference evidence="4" key="1">
    <citation type="submission" date="2023-07" db="EMBL/GenBank/DDBJ databases">
        <authorList>
            <person name="Stuckert A."/>
        </authorList>
    </citation>
    <scope>NUCLEOTIDE SEQUENCE</scope>
</reference>
<dbReference type="PANTHER" id="PTHR44461">
    <property type="entry name" value="QUINONE OXIDOREDUCTASE-LIKE PROTEIN 1"/>
    <property type="match status" value="1"/>
</dbReference>
<dbReference type="SUPFAM" id="SSF50129">
    <property type="entry name" value="GroES-like"/>
    <property type="match status" value="1"/>
</dbReference>
<dbReference type="Gene3D" id="3.90.180.10">
    <property type="entry name" value="Medium-chain alcohol dehydrogenases, catalytic domain"/>
    <property type="match status" value="1"/>
</dbReference>
<dbReference type="InterPro" id="IPR036291">
    <property type="entry name" value="NAD(P)-bd_dom_sf"/>
</dbReference>
<gene>
    <name evidence="4" type="ORF">RIMI_LOCUS4043992</name>
</gene>
<dbReference type="InterPro" id="IPR013154">
    <property type="entry name" value="ADH-like_N"/>
</dbReference>
<dbReference type="InterPro" id="IPR042633">
    <property type="entry name" value="CRYZL1"/>
</dbReference>
<accession>A0ABN9L0A0</accession>
<feature type="transmembrane region" description="Helical" evidence="2">
    <location>
        <begin position="318"/>
        <end position="339"/>
    </location>
</feature>
<organism evidence="4 5">
    <name type="scientific">Ranitomeya imitator</name>
    <name type="common">mimic poison frog</name>
    <dbReference type="NCBI Taxonomy" id="111125"/>
    <lineage>
        <taxon>Eukaryota</taxon>
        <taxon>Metazoa</taxon>
        <taxon>Chordata</taxon>
        <taxon>Craniata</taxon>
        <taxon>Vertebrata</taxon>
        <taxon>Euteleostomi</taxon>
        <taxon>Amphibia</taxon>
        <taxon>Batrachia</taxon>
        <taxon>Anura</taxon>
        <taxon>Neobatrachia</taxon>
        <taxon>Hyloidea</taxon>
        <taxon>Dendrobatidae</taxon>
        <taxon>Dendrobatinae</taxon>
        <taxon>Ranitomeya</taxon>
    </lineage>
</organism>
<keyword evidence="2" id="KW-0812">Transmembrane</keyword>
<evidence type="ECO:0000256" key="2">
    <source>
        <dbReference type="SAM" id="Phobius"/>
    </source>
</evidence>
<dbReference type="SMART" id="SM00829">
    <property type="entry name" value="PKS_ER"/>
    <property type="match status" value="1"/>
</dbReference>
<dbReference type="InterPro" id="IPR020843">
    <property type="entry name" value="ER"/>
</dbReference>
<dbReference type="PANTHER" id="PTHR44461:SF1">
    <property type="entry name" value="QUINONE OXIDOREDUCTASE-LIKE PROTEIN 1"/>
    <property type="match status" value="1"/>
</dbReference>
<keyword evidence="2" id="KW-0472">Membrane</keyword>
<evidence type="ECO:0000313" key="5">
    <source>
        <dbReference type="Proteomes" id="UP001176940"/>
    </source>
</evidence>
<dbReference type="CDD" id="cd05195">
    <property type="entry name" value="enoyl_red"/>
    <property type="match status" value="1"/>
</dbReference>
<evidence type="ECO:0000256" key="1">
    <source>
        <dbReference type="SAM" id="MobiDB-lite"/>
    </source>
</evidence>
<comment type="caution">
    <text evidence="4">The sequence shown here is derived from an EMBL/GenBank/DDBJ whole genome shotgun (WGS) entry which is preliminary data.</text>
</comment>
<evidence type="ECO:0000313" key="4">
    <source>
        <dbReference type="EMBL" id="CAJ0929963.1"/>
    </source>
</evidence>
<feature type="domain" description="Enoyl reductase (ER)" evidence="3">
    <location>
        <begin position="75"/>
        <end position="320"/>
    </location>
</feature>
<dbReference type="SUPFAM" id="SSF51735">
    <property type="entry name" value="NAD(P)-binding Rossmann-fold domains"/>
    <property type="match status" value="1"/>
</dbReference>
<dbReference type="Proteomes" id="UP001176940">
    <property type="component" value="Unassembled WGS sequence"/>
</dbReference>
<dbReference type="EMBL" id="CAUEEQ010006334">
    <property type="protein sequence ID" value="CAJ0929963.1"/>
    <property type="molecule type" value="Genomic_DNA"/>
</dbReference>
<keyword evidence="5" id="KW-1185">Reference proteome</keyword>
<evidence type="ECO:0000259" key="3">
    <source>
        <dbReference type="SMART" id="SM00829"/>
    </source>
</evidence>
<feature type="region of interest" description="Disordered" evidence="1">
    <location>
        <begin position="1"/>
        <end position="43"/>
    </location>
</feature>
<dbReference type="InterPro" id="IPR011032">
    <property type="entry name" value="GroES-like_sf"/>
</dbReference>
<dbReference type="Pfam" id="PF08240">
    <property type="entry name" value="ADH_N"/>
    <property type="match status" value="1"/>
</dbReference>
<protein>
    <recommendedName>
        <fullName evidence="3">Enoyl reductase (ER) domain-containing protein</fullName>
    </recommendedName>
</protein>
<keyword evidence="2" id="KW-1133">Transmembrane helix</keyword>
<proteinExistence type="predicted"/>
<sequence length="350" mass="39364">MWQKTLYNEKRRPDPEEDCGEGPIPDLGEPRKQWTESGVETSRATVHRRVQEMGYRCRIPQVGMKGLYYRITTSRDEETFVFQESDPASSPSDYHVKLQVKACALTPINTKLLSALQRSTDYVPVGRDVAGVILEVGPKVSFFKPDDEVVGILPLDFEESGLCDVIWVHEHHLVHKPDKVSWVEAAGTVRDGLCVYTALHSLAHLAPGKFVLIPDGASPFGTLAIQLSHHRGASVVTTAHSEKDKQYLDKIRPPPFGTLAIQLSHHRGASVVTTAHSEKDKQYLDKIRPPVGEICRCVPRSCFRNIFWDNMETRSAVFILRTFLLMSLTADIMVFRLLYKSASIENGSRR</sequence>
<name>A0ABN9L0A0_9NEOB</name>